<dbReference type="STRING" id="363999.A0A439DE53"/>
<dbReference type="Gene3D" id="3.60.130.10">
    <property type="entry name" value="Clavaminate synthase-like"/>
    <property type="match status" value="1"/>
</dbReference>
<comment type="caution">
    <text evidence="3">The sequence shown here is derived from an EMBL/GenBank/DDBJ whole genome shotgun (WGS) entry which is preliminary data.</text>
</comment>
<reference evidence="3 4" key="1">
    <citation type="submission" date="2018-12" db="EMBL/GenBank/DDBJ databases">
        <title>Draft genome sequence of Xylaria grammica IHI A82.</title>
        <authorList>
            <person name="Buettner E."/>
            <person name="Kellner H."/>
        </authorList>
    </citation>
    <scope>NUCLEOTIDE SEQUENCE [LARGE SCALE GENOMIC DNA]</scope>
    <source>
        <strain evidence="3 4">IHI A82</strain>
    </source>
</reference>
<keyword evidence="4" id="KW-1185">Reference proteome</keyword>
<evidence type="ECO:0000313" key="3">
    <source>
        <dbReference type="EMBL" id="RWA12638.1"/>
    </source>
</evidence>
<proteinExistence type="predicted"/>
<evidence type="ECO:0000313" key="4">
    <source>
        <dbReference type="Proteomes" id="UP000286045"/>
    </source>
</evidence>
<protein>
    <recommendedName>
        <fullName evidence="2">TauD/TfdA-like domain-containing protein</fullName>
    </recommendedName>
</protein>
<organism evidence="3 4">
    <name type="scientific">Xylaria grammica</name>
    <dbReference type="NCBI Taxonomy" id="363999"/>
    <lineage>
        <taxon>Eukaryota</taxon>
        <taxon>Fungi</taxon>
        <taxon>Dikarya</taxon>
        <taxon>Ascomycota</taxon>
        <taxon>Pezizomycotina</taxon>
        <taxon>Sordariomycetes</taxon>
        <taxon>Xylariomycetidae</taxon>
        <taxon>Xylariales</taxon>
        <taxon>Xylariaceae</taxon>
        <taxon>Xylaria</taxon>
    </lineage>
</organism>
<dbReference type="InterPro" id="IPR003819">
    <property type="entry name" value="TauD/TfdA-like"/>
</dbReference>
<dbReference type="AlphaFoldDB" id="A0A439DE53"/>
<name>A0A439DE53_9PEZI</name>
<dbReference type="EMBL" id="RYZI01000045">
    <property type="protein sequence ID" value="RWA12638.1"/>
    <property type="molecule type" value="Genomic_DNA"/>
</dbReference>
<evidence type="ECO:0000259" key="2">
    <source>
        <dbReference type="Pfam" id="PF02668"/>
    </source>
</evidence>
<dbReference type="SUPFAM" id="SSF51197">
    <property type="entry name" value="Clavaminate synthase-like"/>
    <property type="match status" value="1"/>
</dbReference>
<dbReference type="InterPro" id="IPR042098">
    <property type="entry name" value="TauD-like_sf"/>
</dbReference>
<sequence>MPHAISTIAYDADHANFLARAKLLAAVKLGQAPLPAGFPKKVASGMVWDGSSFKDEEWVIRLTSEHLAEIDSALRMFRGMRIPNGYLSPETFPLPTLGPVIRDEIALDIYHGKGFAVLRGIPAHKYTEEENTVIHVGLASWLGRLRGLQDKDGDLVVRHIKDVAAIKPNIPIGTAQYTSNARAFHTNFGDIVSLYCINTSADGGASHLASLSQIYNQFLQNRLDVIRVLASDWLKLMMQYFRRLFTGYGDFRNGEVEKVLTVAQMDAMDSLEFVARKNRVSMKLQRGDTHTGTTISIGKYTSPCPRHASQSLTQVGCDRRELQRLWVRNEELSWGIPRDLHQAFYPFEAQISNGSRQTRIQSAISNTNTTHLQGAEWARGLKGTEWNASAKDGPPKLSGVEWSATKPLEGGEWTTAKLDSQNGDAVLRGHEWSIGNLRGAEWSVKKLDGREWSATMLNDKGSVSAAKLDGGEWSAARVTRDEQVAKARAAPLHGDEWAAKLKGSEWSAKKLAGSEWAAKLKGSEWTATSRKGE</sequence>
<dbReference type="GO" id="GO:0016491">
    <property type="term" value="F:oxidoreductase activity"/>
    <property type="evidence" value="ECO:0007669"/>
    <property type="project" value="UniProtKB-KW"/>
</dbReference>
<gene>
    <name evidence="3" type="ORF">EKO27_g2470</name>
</gene>
<dbReference type="Pfam" id="PF02668">
    <property type="entry name" value="TauD"/>
    <property type="match status" value="1"/>
</dbReference>
<feature type="domain" description="TauD/TfdA-like" evidence="2">
    <location>
        <begin position="87"/>
        <end position="230"/>
    </location>
</feature>
<dbReference type="Proteomes" id="UP000286045">
    <property type="component" value="Unassembled WGS sequence"/>
</dbReference>
<keyword evidence="1" id="KW-0560">Oxidoreductase</keyword>
<evidence type="ECO:0000256" key="1">
    <source>
        <dbReference type="ARBA" id="ARBA00023002"/>
    </source>
</evidence>
<accession>A0A439DE53</accession>